<dbReference type="OrthoDB" id="2671at2759"/>
<evidence type="ECO:0000259" key="6">
    <source>
        <dbReference type="PROSITE" id="PS51313"/>
    </source>
</evidence>
<proteinExistence type="inferred from homology"/>
<keyword evidence="8" id="KW-1185">Reference proteome</keyword>
<dbReference type="InterPro" id="IPR038358">
    <property type="entry name" value="VPS28_N_sf"/>
</dbReference>
<evidence type="ECO:0000256" key="2">
    <source>
        <dbReference type="ARBA" id="ARBA00022448"/>
    </source>
</evidence>
<dbReference type="Proteomes" id="UP000719766">
    <property type="component" value="Unassembled WGS sequence"/>
</dbReference>
<dbReference type="Pfam" id="PF03997">
    <property type="entry name" value="VPS28"/>
    <property type="match status" value="1"/>
</dbReference>
<gene>
    <name evidence="7" type="ORF">HD556DRAFT_1345721</name>
</gene>
<organism evidence="7 8">
    <name type="scientific">Suillus plorans</name>
    <dbReference type="NCBI Taxonomy" id="116603"/>
    <lineage>
        <taxon>Eukaryota</taxon>
        <taxon>Fungi</taxon>
        <taxon>Dikarya</taxon>
        <taxon>Basidiomycota</taxon>
        <taxon>Agaricomycotina</taxon>
        <taxon>Agaricomycetes</taxon>
        <taxon>Agaricomycetidae</taxon>
        <taxon>Boletales</taxon>
        <taxon>Suillineae</taxon>
        <taxon>Suillaceae</taxon>
        <taxon>Suillus</taxon>
    </lineage>
</organism>
<dbReference type="GO" id="GO:0006886">
    <property type="term" value="P:intracellular protein transport"/>
    <property type="evidence" value="ECO:0007669"/>
    <property type="project" value="UniProtKB-ARBA"/>
</dbReference>
<evidence type="ECO:0000256" key="3">
    <source>
        <dbReference type="ARBA" id="ARBA00022753"/>
    </source>
</evidence>
<dbReference type="SUPFAM" id="SSF140111">
    <property type="entry name" value="Endosomal sorting complex assembly domain"/>
    <property type="match status" value="1"/>
</dbReference>
<dbReference type="GeneID" id="64595996"/>
<dbReference type="EMBL" id="JABBWE010000010">
    <property type="protein sequence ID" value="KAG1799896.1"/>
    <property type="molecule type" value="Genomic_DNA"/>
</dbReference>
<dbReference type="InterPro" id="IPR017898">
    <property type="entry name" value="VPS28_N"/>
</dbReference>
<comment type="caution">
    <text evidence="7">The sequence shown here is derived from an EMBL/GenBank/DDBJ whole genome shotgun (WGS) entry which is preliminary data.</text>
</comment>
<evidence type="ECO:0000256" key="5">
    <source>
        <dbReference type="PROSITE-ProRule" id="PRU00645"/>
    </source>
</evidence>
<reference evidence="7" key="1">
    <citation type="journal article" date="2020" name="New Phytol.">
        <title>Comparative genomics reveals dynamic genome evolution in host specialist ectomycorrhizal fungi.</title>
        <authorList>
            <person name="Lofgren L.A."/>
            <person name="Nguyen N.H."/>
            <person name="Vilgalys R."/>
            <person name="Ruytinx J."/>
            <person name="Liao H.L."/>
            <person name="Branco S."/>
            <person name="Kuo A."/>
            <person name="LaButti K."/>
            <person name="Lipzen A."/>
            <person name="Andreopoulos W."/>
            <person name="Pangilinan J."/>
            <person name="Riley R."/>
            <person name="Hundley H."/>
            <person name="Na H."/>
            <person name="Barry K."/>
            <person name="Grigoriev I.V."/>
            <person name="Stajich J.E."/>
            <person name="Kennedy P.G."/>
        </authorList>
    </citation>
    <scope>NUCLEOTIDE SEQUENCE</scope>
    <source>
        <strain evidence="7">S12</strain>
    </source>
</reference>
<keyword evidence="2 5" id="KW-0813">Transport</keyword>
<protein>
    <recommendedName>
        <fullName evidence="6">VPS28 N-terminal domain-containing protein</fullName>
    </recommendedName>
</protein>
<dbReference type="GO" id="GO:0072666">
    <property type="term" value="P:establishment of protein localization to vacuole"/>
    <property type="evidence" value="ECO:0007669"/>
    <property type="project" value="UniProtKB-ARBA"/>
</dbReference>
<evidence type="ECO:0000256" key="1">
    <source>
        <dbReference type="ARBA" id="ARBA00004177"/>
    </source>
</evidence>
<dbReference type="PROSITE" id="PS51313">
    <property type="entry name" value="VPS28_N"/>
    <property type="match status" value="1"/>
</dbReference>
<evidence type="ECO:0000313" key="7">
    <source>
        <dbReference type="EMBL" id="KAG1799896.1"/>
    </source>
</evidence>
<sequence>MTMLKLVKDSVPSIEQSMTRYRMDNPAALHRIRVGVPATVEQRTTWRSTLIFRDQGGQHQVLTIGRPQYVIRTGLIYPCRRSITVCISIGERNHAH</sequence>
<name>A0A9P7DPH9_9AGAM</name>
<keyword evidence="3" id="KW-0967">Endosome</keyword>
<dbReference type="GO" id="GO:0043162">
    <property type="term" value="P:ubiquitin-dependent protein catabolic process via the multivesicular body sorting pathway"/>
    <property type="evidence" value="ECO:0007669"/>
    <property type="project" value="UniProtKB-ARBA"/>
</dbReference>
<dbReference type="InterPro" id="IPR007143">
    <property type="entry name" value="Vps28"/>
</dbReference>
<dbReference type="RefSeq" id="XP_041164119.1">
    <property type="nucleotide sequence ID" value="XM_041302232.1"/>
</dbReference>
<feature type="domain" description="VPS28 N-terminal" evidence="6">
    <location>
        <begin position="1"/>
        <end position="42"/>
    </location>
</feature>
<dbReference type="InterPro" id="IPR037202">
    <property type="entry name" value="ESCRT_assembly_dom"/>
</dbReference>
<dbReference type="GO" id="GO:0032509">
    <property type="term" value="P:endosome transport via multivesicular body sorting pathway"/>
    <property type="evidence" value="ECO:0007669"/>
    <property type="project" value="InterPro"/>
</dbReference>
<comment type="subcellular location">
    <subcellularLocation>
        <location evidence="1">Endosome</location>
    </subcellularLocation>
</comment>
<dbReference type="Gene3D" id="1.20.1440.200">
    <property type="match status" value="1"/>
</dbReference>
<dbReference type="AlphaFoldDB" id="A0A9P7DPH9"/>
<accession>A0A9P7DPH9</accession>
<evidence type="ECO:0000256" key="4">
    <source>
        <dbReference type="ARBA" id="ARBA00022927"/>
    </source>
</evidence>
<evidence type="ECO:0000313" key="8">
    <source>
        <dbReference type="Proteomes" id="UP000719766"/>
    </source>
</evidence>
<keyword evidence="4 5" id="KW-0653">Protein transport</keyword>
<dbReference type="GO" id="GO:0000813">
    <property type="term" value="C:ESCRT I complex"/>
    <property type="evidence" value="ECO:0007669"/>
    <property type="project" value="InterPro"/>
</dbReference>
<comment type="similarity">
    <text evidence="5">Belongs to the VPS28 family.</text>
</comment>